<reference evidence="1" key="1">
    <citation type="journal article" date="2020" name="Stud. Mycol.">
        <title>101 Dothideomycetes genomes: a test case for predicting lifestyles and emergence of pathogens.</title>
        <authorList>
            <person name="Haridas S."/>
            <person name="Albert R."/>
            <person name="Binder M."/>
            <person name="Bloem J."/>
            <person name="Labutti K."/>
            <person name="Salamov A."/>
            <person name="Andreopoulos B."/>
            <person name="Baker S."/>
            <person name="Barry K."/>
            <person name="Bills G."/>
            <person name="Bluhm B."/>
            <person name="Cannon C."/>
            <person name="Castanera R."/>
            <person name="Culley D."/>
            <person name="Daum C."/>
            <person name="Ezra D."/>
            <person name="Gonzalez J."/>
            <person name="Henrissat B."/>
            <person name="Kuo A."/>
            <person name="Liang C."/>
            <person name="Lipzen A."/>
            <person name="Lutzoni F."/>
            <person name="Magnuson J."/>
            <person name="Mondo S."/>
            <person name="Nolan M."/>
            <person name="Ohm R."/>
            <person name="Pangilinan J."/>
            <person name="Park H.-J."/>
            <person name="Ramirez L."/>
            <person name="Alfaro M."/>
            <person name="Sun H."/>
            <person name="Tritt A."/>
            <person name="Yoshinaga Y."/>
            <person name="Zwiers L.-H."/>
            <person name="Turgeon B."/>
            <person name="Goodwin S."/>
            <person name="Spatafora J."/>
            <person name="Crous P."/>
            <person name="Grigoriev I."/>
        </authorList>
    </citation>
    <scope>NUCLEOTIDE SEQUENCE</scope>
    <source>
        <strain evidence="1">CBS 125425</strain>
    </source>
</reference>
<gene>
    <name evidence="1" type="ORF">EJ04DRAFT_303171</name>
</gene>
<evidence type="ECO:0000313" key="1">
    <source>
        <dbReference type="EMBL" id="KAF2732833.1"/>
    </source>
</evidence>
<protein>
    <submittedName>
        <fullName evidence="1">Uncharacterized protein</fullName>
    </submittedName>
</protein>
<proteinExistence type="predicted"/>
<accession>A0A9P4QX20</accession>
<keyword evidence="2" id="KW-1185">Reference proteome</keyword>
<organism evidence="1 2">
    <name type="scientific">Polyplosphaeria fusca</name>
    <dbReference type="NCBI Taxonomy" id="682080"/>
    <lineage>
        <taxon>Eukaryota</taxon>
        <taxon>Fungi</taxon>
        <taxon>Dikarya</taxon>
        <taxon>Ascomycota</taxon>
        <taxon>Pezizomycotina</taxon>
        <taxon>Dothideomycetes</taxon>
        <taxon>Pleosporomycetidae</taxon>
        <taxon>Pleosporales</taxon>
        <taxon>Tetraplosphaeriaceae</taxon>
        <taxon>Polyplosphaeria</taxon>
    </lineage>
</organism>
<evidence type="ECO:0000313" key="2">
    <source>
        <dbReference type="Proteomes" id="UP000799444"/>
    </source>
</evidence>
<sequence>MRNPSTSAPRHRWARHNTCGDQAFSCLAPSKLPSRRCGQSCVRGKLGAKSFPIITVQTRRAPSRVVTCRVSDDRIGCKISLNRWLTMCCLGKQDERYEWPGPAEEMSCANPSLGCAFALSESISAMIGVILQTNWSSAEESVPLPFFPCT</sequence>
<comment type="caution">
    <text evidence="1">The sequence shown here is derived from an EMBL/GenBank/DDBJ whole genome shotgun (WGS) entry which is preliminary data.</text>
</comment>
<dbReference type="Proteomes" id="UP000799444">
    <property type="component" value="Unassembled WGS sequence"/>
</dbReference>
<dbReference type="AlphaFoldDB" id="A0A9P4QX20"/>
<dbReference type="EMBL" id="ML996171">
    <property type="protein sequence ID" value="KAF2732833.1"/>
    <property type="molecule type" value="Genomic_DNA"/>
</dbReference>
<name>A0A9P4QX20_9PLEO</name>